<dbReference type="Gene3D" id="2.60.40.10">
    <property type="entry name" value="Immunoglobulins"/>
    <property type="match status" value="1"/>
</dbReference>
<protein>
    <submittedName>
        <fullName evidence="6">Esterase family protein</fullName>
    </submittedName>
</protein>
<comment type="similarity">
    <text evidence="4">Belongs to the Fes family.</text>
</comment>
<organism evidence="6 7">
    <name type="scientific">Candidatus Pantoea multigeneris</name>
    <dbReference type="NCBI Taxonomy" id="2608357"/>
    <lineage>
        <taxon>Bacteria</taxon>
        <taxon>Pseudomonadati</taxon>
        <taxon>Pseudomonadota</taxon>
        <taxon>Gammaproteobacteria</taxon>
        <taxon>Enterobacterales</taxon>
        <taxon>Erwiniaceae</taxon>
        <taxon>Pantoea</taxon>
    </lineage>
</organism>
<evidence type="ECO:0000313" key="7">
    <source>
        <dbReference type="Proteomes" id="UP001515683"/>
    </source>
</evidence>
<feature type="domain" description="Enterochelin esterase N-terminal" evidence="5">
    <location>
        <begin position="54"/>
        <end position="168"/>
    </location>
</feature>
<evidence type="ECO:0000313" key="6">
    <source>
        <dbReference type="EMBL" id="NIF24565.1"/>
    </source>
</evidence>
<reference evidence="6 7" key="1">
    <citation type="journal article" date="2019" name="bioRxiv">
        <title>Bacteria contribute to plant secondary compound degradation in a generalist herbivore system.</title>
        <authorList>
            <person name="Francoeur C.B."/>
            <person name="Khadempour L."/>
            <person name="Moreira-Soto R.D."/>
            <person name="Gotting K."/>
            <person name="Book A.J."/>
            <person name="Pinto-Tomas A.A."/>
            <person name="Keefover-Ring K."/>
            <person name="Currie C.R."/>
        </authorList>
    </citation>
    <scope>NUCLEOTIDE SEQUENCE [LARGE SCALE GENOMIC DNA]</scope>
    <source>
        <strain evidence="6">Acro-835</strain>
    </source>
</reference>
<proteinExistence type="inferred from homology"/>
<comment type="subcellular location">
    <subcellularLocation>
        <location evidence="1">Cytoplasm</location>
    </subcellularLocation>
</comment>
<evidence type="ECO:0000256" key="1">
    <source>
        <dbReference type="ARBA" id="ARBA00004496"/>
    </source>
</evidence>
<keyword evidence="2" id="KW-0963">Cytoplasm</keyword>
<dbReference type="SUPFAM" id="SSF81296">
    <property type="entry name" value="E set domains"/>
    <property type="match status" value="1"/>
</dbReference>
<dbReference type="InterPro" id="IPR013783">
    <property type="entry name" value="Ig-like_fold"/>
</dbReference>
<dbReference type="Proteomes" id="UP001515683">
    <property type="component" value="Unassembled WGS sequence"/>
</dbReference>
<dbReference type="PANTHER" id="PTHR48098:SF3">
    <property type="entry name" value="IRON(III) ENTEROBACTIN ESTERASE"/>
    <property type="match status" value="1"/>
</dbReference>
<comment type="caution">
    <text evidence="6">The sequence shown here is derived from an EMBL/GenBank/DDBJ whole genome shotgun (WGS) entry which is preliminary data.</text>
</comment>
<dbReference type="InterPro" id="IPR014756">
    <property type="entry name" value="Ig_E-set"/>
</dbReference>
<dbReference type="InterPro" id="IPR000801">
    <property type="entry name" value="Esterase-like"/>
</dbReference>
<dbReference type="Pfam" id="PF11806">
    <property type="entry name" value="Enterochelin_N"/>
    <property type="match status" value="1"/>
</dbReference>
<dbReference type="SUPFAM" id="SSF53474">
    <property type="entry name" value="alpha/beta-Hydrolases"/>
    <property type="match status" value="1"/>
</dbReference>
<name>A0ABX0RMJ0_9GAMM</name>
<evidence type="ECO:0000256" key="3">
    <source>
        <dbReference type="ARBA" id="ARBA00022801"/>
    </source>
</evidence>
<keyword evidence="7" id="KW-1185">Reference proteome</keyword>
<dbReference type="Gene3D" id="3.40.50.1820">
    <property type="entry name" value="alpha/beta hydrolase"/>
    <property type="match status" value="1"/>
</dbReference>
<dbReference type="EMBL" id="VWXF01000016">
    <property type="protein sequence ID" value="NIF24565.1"/>
    <property type="molecule type" value="Genomic_DNA"/>
</dbReference>
<dbReference type="PANTHER" id="PTHR48098">
    <property type="entry name" value="ENTEROCHELIN ESTERASE-RELATED"/>
    <property type="match status" value="1"/>
</dbReference>
<evidence type="ECO:0000259" key="5">
    <source>
        <dbReference type="Pfam" id="PF11806"/>
    </source>
</evidence>
<keyword evidence="3" id="KW-0378">Hydrolase</keyword>
<gene>
    <name evidence="6" type="ORF">F3J40_23620</name>
</gene>
<evidence type="ECO:0000256" key="2">
    <source>
        <dbReference type="ARBA" id="ARBA00022490"/>
    </source>
</evidence>
<dbReference type="Pfam" id="PF00756">
    <property type="entry name" value="Esterase"/>
    <property type="match status" value="1"/>
</dbReference>
<dbReference type="InterPro" id="IPR021764">
    <property type="entry name" value="Enterochelin_esterase_N"/>
</dbReference>
<dbReference type="InterPro" id="IPR050583">
    <property type="entry name" value="Mycobacterial_A85_antigen"/>
</dbReference>
<dbReference type="RefSeq" id="WP_167018523.1">
    <property type="nucleotide sequence ID" value="NZ_VWXF01000016.1"/>
</dbReference>
<evidence type="ECO:0000256" key="4">
    <source>
        <dbReference type="ARBA" id="ARBA00024201"/>
    </source>
</evidence>
<sequence length="415" mass="45477">MRNAPLLSSHDATARICQQLAARSVNDVAQFWQDVARVDVPLIAPNGPSEEVREVTFLWRSAASLQGVYVFLNRITDKQQVAKGMMSQIPGSDIWTLTLHLPATYRGTYTLTEIPLDTPSDVIAQLGGRHTPFVGQFDPLNKRAHINVRGQAQESILALDRAPEQAEWHDAPNAHRGMLVTSWQQVAGKQRRVRLYLPDVASSTPLGLLVLTDSEKWIDHVGVLGALDSAYDSGRIGATAVLGIDNLDDSDRATLLGGDPALVRELAQRLIPQVWADHPDRLWAGRSKTILAGQSLGGVTALLAALYAPEVFGCVLSHSPSLWWTPDKGRRPLMFSEKDASWVSEHVLARVPQTVRVQLCVGSLEGVMVPHVEQLYQRLQAAGVESDLTIYTGGHDFAWWRGALLDGLAALEKPL</sequence>
<dbReference type="InterPro" id="IPR029058">
    <property type="entry name" value="AB_hydrolase_fold"/>
</dbReference>
<accession>A0ABX0RMJ0</accession>